<dbReference type="GO" id="GO:0006955">
    <property type="term" value="P:immune response"/>
    <property type="evidence" value="ECO:0007669"/>
    <property type="project" value="InterPro"/>
</dbReference>
<keyword evidence="4" id="KW-1185">Reference proteome</keyword>
<name>A0A670Z123_PSETE</name>
<evidence type="ECO:0000259" key="2">
    <source>
        <dbReference type="Pfam" id="PF00048"/>
    </source>
</evidence>
<dbReference type="GO" id="GO:0005615">
    <property type="term" value="C:extracellular space"/>
    <property type="evidence" value="ECO:0007669"/>
    <property type="project" value="UniProtKB-KW"/>
</dbReference>
<evidence type="ECO:0000256" key="1">
    <source>
        <dbReference type="ARBA" id="ARBA00022514"/>
    </source>
</evidence>
<dbReference type="SUPFAM" id="SSF54117">
    <property type="entry name" value="Interleukin 8-like chemokines"/>
    <property type="match status" value="1"/>
</dbReference>
<protein>
    <recommendedName>
        <fullName evidence="2">Chemokine interleukin-8-like domain-containing protein</fullName>
    </recommendedName>
</protein>
<accession>A0A670Z123</accession>
<sequence length="76" mass="8862">LLLYETSACYCLLATVLDTVSTEQKDCLLGELISCAYSVLSSRERYREFITKKDRRICADPSEQWVQDRMKYLSEI</sequence>
<organism evidence="3 4">
    <name type="scientific">Pseudonaja textilis</name>
    <name type="common">Eastern brown snake</name>
    <dbReference type="NCBI Taxonomy" id="8673"/>
    <lineage>
        <taxon>Eukaryota</taxon>
        <taxon>Metazoa</taxon>
        <taxon>Chordata</taxon>
        <taxon>Craniata</taxon>
        <taxon>Vertebrata</taxon>
        <taxon>Euteleostomi</taxon>
        <taxon>Lepidosauria</taxon>
        <taxon>Squamata</taxon>
        <taxon>Bifurcata</taxon>
        <taxon>Unidentata</taxon>
        <taxon>Episquamata</taxon>
        <taxon>Toxicofera</taxon>
        <taxon>Serpentes</taxon>
        <taxon>Colubroidea</taxon>
        <taxon>Elapidae</taxon>
        <taxon>Hydrophiinae</taxon>
        <taxon>Pseudonaja</taxon>
    </lineage>
</organism>
<proteinExistence type="predicted"/>
<dbReference type="InterPro" id="IPR001811">
    <property type="entry name" value="Chemokine_IL8-like_dom"/>
</dbReference>
<evidence type="ECO:0000313" key="3">
    <source>
        <dbReference type="Ensembl" id="ENSPTXP00000017757.1"/>
    </source>
</evidence>
<dbReference type="InterPro" id="IPR036048">
    <property type="entry name" value="Interleukin_8-like_sf"/>
</dbReference>
<keyword evidence="1" id="KW-0202">Cytokine</keyword>
<dbReference type="GO" id="GO:0008009">
    <property type="term" value="F:chemokine activity"/>
    <property type="evidence" value="ECO:0007669"/>
    <property type="project" value="InterPro"/>
</dbReference>
<evidence type="ECO:0000313" key="4">
    <source>
        <dbReference type="Proteomes" id="UP000472273"/>
    </source>
</evidence>
<reference evidence="3" key="2">
    <citation type="submission" date="2025-09" db="UniProtKB">
        <authorList>
            <consortium name="Ensembl"/>
        </authorList>
    </citation>
    <scope>IDENTIFICATION</scope>
</reference>
<dbReference type="AlphaFoldDB" id="A0A670Z123"/>
<reference evidence="3" key="1">
    <citation type="submission" date="2025-08" db="UniProtKB">
        <authorList>
            <consortium name="Ensembl"/>
        </authorList>
    </citation>
    <scope>IDENTIFICATION</scope>
</reference>
<feature type="domain" description="Chemokine interleukin-8-like" evidence="2">
    <location>
        <begin position="49"/>
        <end position="73"/>
    </location>
</feature>
<dbReference type="Gene3D" id="2.40.50.40">
    <property type="match status" value="1"/>
</dbReference>
<dbReference type="Ensembl" id="ENSPTXT00000018289.1">
    <property type="protein sequence ID" value="ENSPTXP00000017757.1"/>
    <property type="gene ID" value="ENSPTXG00000012201.1"/>
</dbReference>
<dbReference type="Pfam" id="PF00048">
    <property type="entry name" value="IL8"/>
    <property type="match status" value="1"/>
</dbReference>
<dbReference type="Proteomes" id="UP000472273">
    <property type="component" value="Unplaced"/>
</dbReference>